<keyword evidence="2 7" id="KW-0699">rRNA-binding</keyword>
<dbReference type="Pfam" id="PF00237">
    <property type="entry name" value="Ribosomal_L22"/>
    <property type="match status" value="1"/>
</dbReference>
<organism evidence="11 12">
    <name type="scientific">Desulfovibrio litoralis DSM 11393</name>
    <dbReference type="NCBI Taxonomy" id="1121455"/>
    <lineage>
        <taxon>Bacteria</taxon>
        <taxon>Pseudomonadati</taxon>
        <taxon>Thermodesulfobacteriota</taxon>
        <taxon>Desulfovibrionia</taxon>
        <taxon>Desulfovibrionales</taxon>
        <taxon>Desulfovibrionaceae</taxon>
        <taxon>Desulfovibrio</taxon>
    </lineage>
</organism>
<protein>
    <recommendedName>
        <fullName evidence="6 7">Large ribosomal subunit protein uL22</fullName>
    </recommendedName>
</protein>
<dbReference type="GO" id="GO:0022625">
    <property type="term" value="C:cytosolic large ribosomal subunit"/>
    <property type="evidence" value="ECO:0007669"/>
    <property type="project" value="TreeGrafter"/>
</dbReference>
<dbReference type="InterPro" id="IPR018260">
    <property type="entry name" value="Ribosomal_uL22_CS"/>
</dbReference>
<dbReference type="InterPro" id="IPR036394">
    <property type="entry name" value="Ribosomal_uL22_sf"/>
</dbReference>
<gene>
    <name evidence="7" type="primary">rplV</name>
    <name evidence="11" type="ORF">SAMN02745728_00832</name>
</gene>
<evidence type="ECO:0000313" key="12">
    <source>
        <dbReference type="Proteomes" id="UP000186469"/>
    </source>
</evidence>
<evidence type="ECO:0000313" key="11">
    <source>
        <dbReference type="EMBL" id="SHN56747.1"/>
    </source>
</evidence>
<comment type="function">
    <text evidence="7 10">This protein binds specifically to 23S rRNA; its binding is stimulated by other ribosomal proteins, e.g., L4, L17, and L20. It is important during the early stages of 50S assembly. It makes multiple contacts with different domains of the 23S rRNA in the assembled 50S subunit and ribosome.</text>
</comment>
<comment type="similarity">
    <text evidence="1 7 8">Belongs to the universal ribosomal protein uL22 family.</text>
</comment>
<evidence type="ECO:0000256" key="3">
    <source>
        <dbReference type="ARBA" id="ARBA00022884"/>
    </source>
</evidence>
<keyword evidence="5 7" id="KW-0687">Ribonucleoprotein</keyword>
<dbReference type="NCBIfam" id="TIGR01044">
    <property type="entry name" value="rplV_bact"/>
    <property type="match status" value="1"/>
</dbReference>
<proteinExistence type="inferred from homology"/>
<evidence type="ECO:0000256" key="10">
    <source>
        <dbReference type="RuleBase" id="RU004008"/>
    </source>
</evidence>
<reference evidence="11 12" key="1">
    <citation type="submission" date="2016-12" db="EMBL/GenBank/DDBJ databases">
        <authorList>
            <person name="Song W.-J."/>
            <person name="Kurnit D.M."/>
        </authorList>
    </citation>
    <scope>NUCLEOTIDE SEQUENCE [LARGE SCALE GENOMIC DNA]</scope>
    <source>
        <strain evidence="11 12">DSM 11393</strain>
    </source>
</reference>
<evidence type="ECO:0000256" key="5">
    <source>
        <dbReference type="ARBA" id="ARBA00023274"/>
    </source>
</evidence>
<sequence length="114" mass="12691">MGEQMQAKAIAKNVRITARKARLVARNVKGMPVENALNVLKFTPKKAANIIYQVMRSALANAEDQLAGVDIDAMMVKDVIVNEGPTWKRFMPRSQGRANNIMKRTSHITVILSE</sequence>
<name>A0A1M7SE22_9BACT</name>
<dbReference type="InterPro" id="IPR005727">
    <property type="entry name" value="Ribosomal_uL22_bac/chlpt-type"/>
</dbReference>
<keyword evidence="4 7" id="KW-0689">Ribosomal protein</keyword>
<dbReference type="Gene3D" id="3.90.470.10">
    <property type="entry name" value="Ribosomal protein L22/L17"/>
    <property type="match status" value="1"/>
</dbReference>
<dbReference type="PANTHER" id="PTHR13501">
    <property type="entry name" value="CHLOROPLAST 50S RIBOSOMAL PROTEIN L22-RELATED"/>
    <property type="match status" value="1"/>
</dbReference>
<dbReference type="GO" id="GO:0006412">
    <property type="term" value="P:translation"/>
    <property type="evidence" value="ECO:0007669"/>
    <property type="project" value="UniProtKB-UniRule"/>
</dbReference>
<dbReference type="CDD" id="cd00336">
    <property type="entry name" value="Ribosomal_L22"/>
    <property type="match status" value="1"/>
</dbReference>
<dbReference type="STRING" id="1121455.SAMN02745728_00832"/>
<keyword evidence="12" id="KW-1185">Reference proteome</keyword>
<dbReference type="EMBL" id="FRDI01000003">
    <property type="protein sequence ID" value="SHN56747.1"/>
    <property type="molecule type" value="Genomic_DNA"/>
</dbReference>
<dbReference type="InterPro" id="IPR001063">
    <property type="entry name" value="Ribosomal_uL22"/>
</dbReference>
<evidence type="ECO:0000256" key="6">
    <source>
        <dbReference type="ARBA" id="ARBA00035207"/>
    </source>
</evidence>
<dbReference type="GO" id="GO:0003735">
    <property type="term" value="F:structural constituent of ribosome"/>
    <property type="evidence" value="ECO:0007669"/>
    <property type="project" value="InterPro"/>
</dbReference>
<evidence type="ECO:0000256" key="1">
    <source>
        <dbReference type="ARBA" id="ARBA00009451"/>
    </source>
</evidence>
<dbReference type="GO" id="GO:0019843">
    <property type="term" value="F:rRNA binding"/>
    <property type="evidence" value="ECO:0007669"/>
    <property type="project" value="UniProtKB-UniRule"/>
</dbReference>
<evidence type="ECO:0000256" key="7">
    <source>
        <dbReference type="HAMAP-Rule" id="MF_01331"/>
    </source>
</evidence>
<evidence type="ECO:0000256" key="9">
    <source>
        <dbReference type="RuleBase" id="RU004006"/>
    </source>
</evidence>
<dbReference type="PROSITE" id="PS00464">
    <property type="entry name" value="RIBOSOMAL_L22"/>
    <property type="match status" value="1"/>
</dbReference>
<dbReference type="Proteomes" id="UP000186469">
    <property type="component" value="Unassembled WGS sequence"/>
</dbReference>
<dbReference type="InterPro" id="IPR047867">
    <property type="entry name" value="Ribosomal_uL22_bac/org-type"/>
</dbReference>
<dbReference type="AlphaFoldDB" id="A0A1M7SE22"/>
<dbReference type="HAMAP" id="MF_01331_B">
    <property type="entry name" value="Ribosomal_uL22_B"/>
    <property type="match status" value="1"/>
</dbReference>
<evidence type="ECO:0000256" key="8">
    <source>
        <dbReference type="RuleBase" id="RU004005"/>
    </source>
</evidence>
<accession>A0A1M7SE22</accession>
<evidence type="ECO:0000256" key="2">
    <source>
        <dbReference type="ARBA" id="ARBA00022730"/>
    </source>
</evidence>
<evidence type="ECO:0000256" key="4">
    <source>
        <dbReference type="ARBA" id="ARBA00022980"/>
    </source>
</evidence>
<dbReference type="PANTHER" id="PTHR13501:SF8">
    <property type="entry name" value="LARGE RIBOSOMAL SUBUNIT PROTEIN UL22M"/>
    <property type="match status" value="1"/>
</dbReference>
<dbReference type="SUPFAM" id="SSF54843">
    <property type="entry name" value="Ribosomal protein L22"/>
    <property type="match status" value="1"/>
</dbReference>
<keyword evidence="3 7" id="KW-0694">RNA-binding</keyword>
<comment type="subunit">
    <text evidence="7 9">Part of the 50S ribosomal subunit.</text>
</comment>
<comment type="function">
    <text evidence="7">The globular domain of the protein is located near the polypeptide exit tunnel on the outside of the subunit, while an extended beta-hairpin is found that lines the wall of the exit tunnel in the center of the 70S ribosome.</text>
</comment>